<gene>
    <name evidence="5" type="ORF">VKT23_003653</name>
</gene>
<evidence type="ECO:0000256" key="1">
    <source>
        <dbReference type="ARBA" id="ARBA00007447"/>
    </source>
</evidence>
<evidence type="ECO:0000256" key="2">
    <source>
        <dbReference type="SAM" id="MobiDB-lite"/>
    </source>
</evidence>
<dbReference type="SUPFAM" id="SSF50630">
    <property type="entry name" value="Acid proteases"/>
    <property type="match status" value="1"/>
</dbReference>
<evidence type="ECO:0000313" key="5">
    <source>
        <dbReference type="EMBL" id="KAK7469162.1"/>
    </source>
</evidence>
<feature type="signal peptide" evidence="3">
    <location>
        <begin position="1"/>
        <end position="19"/>
    </location>
</feature>
<dbReference type="InterPro" id="IPR021109">
    <property type="entry name" value="Peptidase_aspartic_dom_sf"/>
</dbReference>
<comment type="caution">
    <text evidence="5">The sequence shown here is derived from an EMBL/GenBank/DDBJ whole genome shotgun (WGS) entry which is preliminary data.</text>
</comment>
<comment type="similarity">
    <text evidence="1">Belongs to the peptidase A1 family.</text>
</comment>
<evidence type="ECO:0000313" key="6">
    <source>
        <dbReference type="Proteomes" id="UP001498398"/>
    </source>
</evidence>
<evidence type="ECO:0000256" key="3">
    <source>
        <dbReference type="SAM" id="SignalP"/>
    </source>
</evidence>
<dbReference type="PANTHER" id="PTHR47966">
    <property type="entry name" value="BETA-SITE APP-CLEAVING ENZYME, ISOFORM A-RELATED"/>
    <property type="match status" value="1"/>
</dbReference>
<evidence type="ECO:0000259" key="4">
    <source>
        <dbReference type="PROSITE" id="PS51767"/>
    </source>
</evidence>
<dbReference type="EMBL" id="JBANRG010000003">
    <property type="protein sequence ID" value="KAK7469162.1"/>
    <property type="molecule type" value="Genomic_DNA"/>
</dbReference>
<sequence length="524" mass="56812">MALARSLILVFWTFSFAAAVQLDMVAVRGRYPFGKQLETGISGNESLTLENQGDLLYFCNINLGGNSFQVLVDTGSWDLWVFGDVPGTKDLGISTNLTYGMGTVQGMRKIPFMSVADNQCLGSINTAQLELDGFPVQDQAYLNVDQKYFGWDGMIGLGPSTTSHIRNSIFQSNQSSNGLPVLDRIFRENSTVPNHLTFLLSRDKSTEGVRTLDQFPAQLTIGTVIPGLEAVLDAPKLPVIRDEFGVQHWQSLLDPNGIIGPDGQRISTTTSVPNPSAGSTDQLHVMFDTGFTVPQLPGDVVDAIYGRIPGAEFIEDGTTLHPSITYVNFWRIPCSYEVNVSFVFASQEFPIAPLDLSRDTEQIDSNGQKICIAFFQQTADGIAGNKAFGALDMFLGMAFLRNVYTLINFGNFVDGSADSVADPYIQLLSLSDKSKIHNEFVNARLGGQDTTGSQAPLLDNIPAHPHTMGSRGNSSNQGSGTGSNENDGDGDDSSNGSPMHKPALFASEMFVFGFLTLSVWLDFS</sequence>
<accession>A0ABR1K070</accession>
<dbReference type="Proteomes" id="UP001498398">
    <property type="component" value="Unassembled WGS sequence"/>
</dbReference>
<proteinExistence type="inferred from homology"/>
<feature type="chain" id="PRO_5045043769" description="Peptidase A1 domain-containing protein" evidence="3">
    <location>
        <begin position="20"/>
        <end position="524"/>
    </location>
</feature>
<keyword evidence="6" id="KW-1185">Reference proteome</keyword>
<dbReference type="CDD" id="cd05471">
    <property type="entry name" value="pepsin_like"/>
    <property type="match status" value="1"/>
</dbReference>
<dbReference type="InterPro" id="IPR034164">
    <property type="entry name" value="Pepsin-like_dom"/>
</dbReference>
<name>A0ABR1K070_9AGAR</name>
<dbReference type="Pfam" id="PF00026">
    <property type="entry name" value="Asp"/>
    <property type="match status" value="2"/>
</dbReference>
<organism evidence="5 6">
    <name type="scientific">Marasmiellus scandens</name>
    <dbReference type="NCBI Taxonomy" id="2682957"/>
    <lineage>
        <taxon>Eukaryota</taxon>
        <taxon>Fungi</taxon>
        <taxon>Dikarya</taxon>
        <taxon>Basidiomycota</taxon>
        <taxon>Agaricomycotina</taxon>
        <taxon>Agaricomycetes</taxon>
        <taxon>Agaricomycetidae</taxon>
        <taxon>Agaricales</taxon>
        <taxon>Marasmiineae</taxon>
        <taxon>Omphalotaceae</taxon>
        <taxon>Marasmiellus</taxon>
    </lineage>
</organism>
<feature type="domain" description="Peptidase A1" evidence="4">
    <location>
        <begin position="57"/>
        <end position="417"/>
    </location>
</feature>
<dbReference type="PROSITE" id="PS51767">
    <property type="entry name" value="PEPTIDASE_A1"/>
    <property type="match status" value="1"/>
</dbReference>
<feature type="region of interest" description="Disordered" evidence="2">
    <location>
        <begin position="447"/>
        <end position="499"/>
    </location>
</feature>
<reference evidence="5 6" key="1">
    <citation type="submission" date="2024-01" db="EMBL/GenBank/DDBJ databases">
        <title>A draft genome for the cacao thread blight pathogen Marasmiellus scandens.</title>
        <authorList>
            <person name="Baruah I.K."/>
            <person name="Leung J."/>
            <person name="Bukari Y."/>
            <person name="Amoako-Attah I."/>
            <person name="Meinhardt L.W."/>
            <person name="Bailey B.A."/>
            <person name="Cohen S.P."/>
        </authorList>
    </citation>
    <scope>NUCLEOTIDE SEQUENCE [LARGE SCALE GENOMIC DNA]</scope>
    <source>
        <strain evidence="5 6">GH-19</strain>
    </source>
</reference>
<protein>
    <recommendedName>
        <fullName evidence="4">Peptidase A1 domain-containing protein</fullName>
    </recommendedName>
</protein>
<dbReference type="PANTHER" id="PTHR47966:SF51">
    <property type="entry name" value="BETA-SITE APP-CLEAVING ENZYME, ISOFORM A-RELATED"/>
    <property type="match status" value="1"/>
</dbReference>
<keyword evidence="3" id="KW-0732">Signal</keyword>
<dbReference type="Gene3D" id="2.40.70.10">
    <property type="entry name" value="Acid Proteases"/>
    <property type="match status" value="2"/>
</dbReference>
<dbReference type="InterPro" id="IPR001461">
    <property type="entry name" value="Aspartic_peptidase_A1"/>
</dbReference>
<dbReference type="InterPro" id="IPR033121">
    <property type="entry name" value="PEPTIDASE_A1"/>
</dbReference>
<feature type="compositionally biased region" description="Low complexity" evidence="2">
    <location>
        <begin position="469"/>
        <end position="485"/>
    </location>
</feature>